<dbReference type="PANTHER" id="PTHR34131:SF3">
    <property type="entry name" value="(RAP ANNOTATION RELEASE2) GALACTOSE-BINDING LIKE DOMAIN CONTAINING PROTEIN"/>
    <property type="match status" value="1"/>
</dbReference>
<accession>A0A2P6THG3</accession>
<keyword evidence="3" id="KW-1185">Reference proteome</keyword>
<dbReference type="EMBL" id="LHPG02000016">
    <property type="protein sequence ID" value="PRW33727.1"/>
    <property type="molecule type" value="Genomic_DNA"/>
</dbReference>
<feature type="compositionally biased region" description="Polar residues" evidence="1">
    <location>
        <begin position="310"/>
        <end position="320"/>
    </location>
</feature>
<organism evidence="2 3">
    <name type="scientific">Chlorella sorokiniana</name>
    <name type="common">Freshwater green alga</name>
    <dbReference type="NCBI Taxonomy" id="3076"/>
    <lineage>
        <taxon>Eukaryota</taxon>
        <taxon>Viridiplantae</taxon>
        <taxon>Chlorophyta</taxon>
        <taxon>core chlorophytes</taxon>
        <taxon>Trebouxiophyceae</taxon>
        <taxon>Chlorellales</taxon>
        <taxon>Chlorellaceae</taxon>
        <taxon>Chlorella clade</taxon>
        <taxon>Chlorella</taxon>
    </lineage>
</organism>
<sequence length="320" mass="33465">MASPGCWAGAAAAAAGALHPRLAPPRRQAASLPQQQQQQQQQQHQAPLQAQPSGSNGTGKRSHRQLRDPAKLQGSSSAAVQVQDRGGALSLDAYMRLPVEQYNELDPTMIQSLGGSSFLLKVPRVSLLNVWVEPEVVVDVRQEGTLNLIFESGEARLKGSDLLQQLKLDERFVLYFHTKLTWHSPAAGANSSSSSNGSGAPATNGRAGTNGSGGSNSSNGVAAGAPAQGSLSAQAEVQVWSEVVGPFQAIPRGILQGTGNAVMGALMNALLPIFLRKLAEDYLRWAGDPAYRARRAAPAGGSANGIKGATVQQQAQAQKP</sequence>
<feature type="region of interest" description="Disordered" evidence="1">
    <location>
        <begin position="186"/>
        <end position="225"/>
    </location>
</feature>
<evidence type="ECO:0000313" key="3">
    <source>
        <dbReference type="Proteomes" id="UP000239899"/>
    </source>
</evidence>
<feature type="region of interest" description="Disordered" evidence="1">
    <location>
        <begin position="296"/>
        <end position="320"/>
    </location>
</feature>
<feature type="compositionally biased region" description="Low complexity" evidence="1">
    <location>
        <begin position="8"/>
        <end position="53"/>
    </location>
</feature>
<evidence type="ECO:0000313" key="2">
    <source>
        <dbReference type="EMBL" id="PRW33727.1"/>
    </source>
</evidence>
<gene>
    <name evidence="2" type="ORF">C2E21_7568</name>
</gene>
<dbReference type="OrthoDB" id="426136at2759"/>
<proteinExistence type="predicted"/>
<name>A0A2P6THG3_CHLSO</name>
<dbReference type="InterPro" id="IPR018971">
    <property type="entry name" value="DUF1997"/>
</dbReference>
<feature type="compositionally biased region" description="Low complexity" evidence="1">
    <location>
        <begin position="215"/>
        <end position="225"/>
    </location>
</feature>
<dbReference type="Proteomes" id="UP000239899">
    <property type="component" value="Unassembled WGS sequence"/>
</dbReference>
<comment type="caution">
    <text evidence="2">The sequence shown here is derived from an EMBL/GenBank/DDBJ whole genome shotgun (WGS) entry which is preliminary data.</text>
</comment>
<dbReference type="AlphaFoldDB" id="A0A2P6THG3"/>
<feature type="compositionally biased region" description="Low complexity" evidence="1">
    <location>
        <begin position="186"/>
        <end position="207"/>
    </location>
</feature>
<reference evidence="2 3" key="1">
    <citation type="journal article" date="2018" name="Plant J.">
        <title>Genome sequences of Chlorella sorokiniana UTEX 1602 and Micractinium conductrix SAG 241.80: implications to maltose excretion by a green alga.</title>
        <authorList>
            <person name="Arriola M.B."/>
            <person name="Velmurugan N."/>
            <person name="Zhang Y."/>
            <person name="Plunkett M.H."/>
            <person name="Hondzo H."/>
            <person name="Barney B.M."/>
        </authorList>
    </citation>
    <scope>NUCLEOTIDE SEQUENCE [LARGE SCALE GENOMIC DNA]</scope>
    <source>
        <strain evidence="3">UTEX 1602</strain>
    </source>
</reference>
<evidence type="ECO:0000256" key="1">
    <source>
        <dbReference type="SAM" id="MobiDB-lite"/>
    </source>
</evidence>
<feature type="region of interest" description="Disordered" evidence="1">
    <location>
        <begin position="1"/>
        <end position="81"/>
    </location>
</feature>
<dbReference type="PANTHER" id="PTHR34131">
    <property type="entry name" value="(RAP ANNOTATION RELEASE2) GALACTOSE-BINDING LIKE DOMAIN CONTAINING PROTEIN"/>
    <property type="match status" value="1"/>
</dbReference>
<protein>
    <submittedName>
        <fullName evidence="2">(RAP Annotation release2) Galactose-binding like domain containing</fullName>
    </submittedName>
</protein>
<dbReference type="Pfam" id="PF09366">
    <property type="entry name" value="DUF1997"/>
    <property type="match status" value="1"/>
</dbReference>